<dbReference type="Proteomes" id="UP000271889">
    <property type="component" value="Unassembled WGS sequence"/>
</dbReference>
<evidence type="ECO:0000313" key="1">
    <source>
        <dbReference type="EMBL" id="VDK73553.1"/>
    </source>
</evidence>
<dbReference type="OrthoDB" id="5594999at2759"/>
<sequence length="133" mass="14558">MELKSVKKISNAPHRTDIVDISLMHEDSYGALLSTVAADHSITIFSLEADGGERKDAFKLYNEAKPTCMCSQSFSSHEWLLYVGGEKSAVTTWLVTASDIQVSDPKYVASSVYCRDHYGARVVSIASNSDVCC</sequence>
<organism evidence="1 2">
    <name type="scientific">Cylicostephanus goldi</name>
    <name type="common">Nematode worm</name>
    <dbReference type="NCBI Taxonomy" id="71465"/>
    <lineage>
        <taxon>Eukaryota</taxon>
        <taxon>Metazoa</taxon>
        <taxon>Ecdysozoa</taxon>
        <taxon>Nematoda</taxon>
        <taxon>Chromadorea</taxon>
        <taxon>Rhabditida</taxon>
        <taxon>Rhabditina</taxon>
        <taxon>Rhabditomorpha</taxon>
        <taxon>Strongyloidea</taxon>
        <taxon>Strongylidae</taxon>
        <taxon>Cylicostephanus</taxon>
    </lineage>
</organism>
<proteinExistence type="predicted"/>
<keyword evidence="2" id="KW-1185">Reference proteome</keyword>
<evidence type="ECO:0008006" key="3">
    <source>
        <dbReference type="Google" id="ProtNLM"/>
    </source>
</evidence>
<protein>
    <recommendedName>
        <fullName evidence="3">Enhancer of mRNA-decapping protein 4 WD40 repeat region domain-containing protein</fullName>
    </recommendedName>
</protein>
<name>A0A3P6STY8_CYLGO</name>
<accession>A0A3P6STY8</accession>
<dbReference type="EMBL" id="UYRV01023420">
    <property type="protein sequence ID" value="VDK73553.1"/>
    <property type="molecule type" value="Genomic_DNA"/>
</dbReference>
<evidence type="ECO:0000313" key="2">
    <source>
        <dbReference type="Proteomes" id="UP000271889"/>
    </source>
</evidence>
<gene>
    <name evidence="1" type="ORF">CGOC_LOCUS6947</name>
</gene>
<reference evidence="1 2" key="1">
    <citation type="submission" date="2018-11" db="EMBL/GenBank/DDBJ databases">
        <authorList>
            <consortium name="Pathogen Informatics"/>
        </authorList>
    </citation>
    <scope>NUCLEOTIDE SEQUENCE [LARGE SCALE GENOMIC DNA]</scope>
</reference>
<dbReference type="AlphaFoldDB" id="A0A3P6STY8"/>